<evidence type="ECO:0000256" key="1">
    <source>
        <dbReference type="ARBA" id="ARBA00004651"/>
    </source>
</evidence>
<proteinExistence type="predicted"/>
<dbReference type="EMBL" id="JAAKZV010000492">
    <property type="protein sequence ID" value="NGN70372.1"/>
    <property type="molecule type" value="Genomic_DNA"/>
</dbReference>
<feature type="transmembrane region" description="Helical" evidence="6">
    <location>
        <begin position="158"/>
        <end position="178"/>
    </location>
</feature>
<comment type="caution">
    <text evidence="8">The sequence shown here is derived from an EMBL/GenBank/DDBJ whole genome shotgun (WGS) entry which is preliminary data.</text>
</comment>
<feature type="transmembrane region" description="Helical" evidence="6">
    <location>
        <begin position="64"/>
        <end position="82"/>
    </location>
</feature>
<feature type="transmembrane region" description="Helical" evidence="6">
    <location>
        <begin position="286"/>
        <end position="306"/>
    </location>
</feature>
<dbReference type="PROSITE" id="PS50929">
    <property type="entry name" value="ABC_TM1F"/>
    <property type="match status" value="1"/>
</dbReference>
<keyword evidence="9" id="KW-1185">Reference proteome</keyword>
<dbReference type="Gene3D" id="1.20.1560.10">
    <property type="entry name" value="ABC transporter type 1, transmembrane domain"/>
    <property type="match status" value="1"/>
</dbReference>
<comment type="subcellular location">
    <subcellularLocation>
        <location evidence="1">Cell membrane</location>
        <topology evidence="1">Multi-pass membrane protein</topology>
    </subcellularLocation>
</comment>
<sequence>MTRPPTPPPTPLLPQGLRFLNRRRRVLLRLAGWSLLEGGQTFLFGYALARALDDGFLAQRPGTGLAWLAAAAVAAVVGAYGTGRAYRAVAGLVEPLRDALVRRVVGRALGTADTGAVSRLTHQVEIARDTFAGVVTVARSFVFVAAGALVGLASLAPVLLLVVVPPLAAGLTLFLATLRPLARRQEKFLAADERVAAELGALVDGLRDITAAGAETWAERDAAEGIAAETRAAVAVARWGMLRVLALALAGWLPLLLLLLTAPWLLTHGATPGALAGAIGYVTQSLFPALTALLQGFGAAGARLAVVLRRLTAGTHPHAGDADAAGAAWGEDADVARAPGEEAAVPRGGDAGMPGAGVAPARGGEAAGRPGADAAGATWGEDATALEGDAVRAPGGEAASPPGGEAADTPGGETAPTPGGDAARPPGGEAASPPGGEAADTPGGETGPTPGGDAARSPGPGVAPPPAGGVARTPVAGGASKPLTRARSAPQDAPRACLL</sequence>
<name>A0A6G4UE75_9ACTN</name>
<evidence type="ECO:0000313" key="8">
    <source>
        <dbReference type="EMBL" id="NGN70372.1"/>
    </source>
</evidence>
<keyword evidence="4 6" id="KW-0472">Membrane</keyword>
<keyword evidence="2 6" id="KW-0812">Transmembrane</keyword>
<evidence type="ECO:0000259" key="7">
    <source>
        <dbReference type="PROSITE" id="PS50929"/>
    </source>
</evidence>
<dbReference type="RefSeq" id="WP_165246087.1">
    <property type="nucleotide sequence ID" value="NZ_JAAKZV010000492.1"/>
</dbReference>
<feature type="compositionally biased region" description="Low complexity" evidence="5">
    <location>
        <begin position="393"/>
        <end position="443"/>
    </location>
</feature>
<feature type="transmembrane region" description="Helical" evidence="6">
    <location>
        <begin position="131"/>
        <end position="152"/>
    </location>
</feature>
<dbReference type="GO" id="GO:0005886">
    <property type="term" value="C:plasma membrane"/>
    <property type="evidence" value="ECO:0007669"/>
    <property type="project" value="UniProtKB-SubCell"/>
</dbReference>
<evidence type="ECO:0000256" key="5">
    <source>
        <dbReference type="SAM" id="MobiDB-lite"/>
    </source>
</evidence>
<dbReference type="AlphaFoldDB" id="A0A6G4UE75"/>
<feature type="compositionally biased region" description="Low complexity" evidence="5">
    <location>
        <begin position="468"/>
        <end position="479"/>
    </location>
</feature>
<dbReference type="InterPro" id="IPR011527">
    <property type="entry name" value="ABC1_TM_dom"/>
</dbReference>
<accession>A0A6G4UE75</accession>
<evidence type="ECO:0000313" key="9">
    <source>
        <dbReference type="Proteomes" id="UP000481583"/>
    </source>
</evidence>
<feature type="region of interest" description="Disordered" evidence="5">
    <location>
        <begin position="343"/>
        <end position="376"/>
    </location>
</feature>
<feature type="compositionally biased region" description="Low complexity" evidence="5">
    <location>
        <begin position="356"/>
        <end position="376"/>
    </location>
</feature>
<feature type="region of interest" description="Disordered" evidence="5">
    <location>
        <begin position="392"/>
        <end position="499"/>
    </location>
</feature>
<feature type="compositionally biased region" description="Low complexity" evidence="5">
    <location>
        <begin position="451"/>
        <end position="460"/>
    </location>
</feature>
<feature type="transmembrane region" description="Helical" evidence="6">
    <location>
        <begin position="26"/>
        <end position="49"/>
    </location>
</feature>
<dbReference type="Proteomes" id="UP000481583">
    <property type="component" value="Unassembled WGS sequence"/>
</dbReference>
<reference evidence="8 9" key="1">
    <citation type="submission" date="2020-02" db="EMBL/GenBank/DDBJ databases">
        <title>Whole-genome analyses of novel actinobacteria.</title>
        <authorList>
            <person name="Sahin N."/>
        </authorList>
    </citation>
    <scope>NUCLEOTIDE SEQUENCE [LARGE SCALE GENOMIC DNA]</scope>
    <source>
        <strain evidence="8 9">A7024</strain>
    </source>
</reference>
<feature type="transmembrane region" description="Helical" evidence="6">
    <location>
        <begin position="244"/>
        <end position="266"/>
    </location>
</feature>
<keyword evidence="3 6" id="KW-1133">Transmembrane helix</keyword>
<dbReference type="SUPFAM" id="SSF90123">
    <property type="entry name" value="ABC transporter transmembrane region"/>
    <property type="match status" value="1"/>
</dbReference>
<evidence type="ECO:0000256" key="3">
    <source>
        <dbReference type="ARBA" id="ARBA00022989"/>
    </source>
</evidence>
<feature type="domain" description="ABC transmembrane type-1" evidence="7">
    <location>
        <begin position="30"/>
        <end position="288"/>
    </location>
</feature>
<protein>
    <recommendedName>
        <fullName evidence="7">ABC transmembrane type-1 domain-containing protein</fullName>
    </recommendedName>
</protein>
<gene>
    <name evidence="8" type="ORF">G5C51_41630</name>
</gene>
<dbReference type="GO" id="GO:0005524">
    <property type="term" value="F:ATP binding"/>
    <property type="evidence" value="ECO:0007669"/>
    <property type="project" value="InterPro"/>
</dbReference>
<evidence type="ECO:0000256" key="2">
    <source>
        <dbReference type="ARBA" id="ARBA00022692"/>
    </source>
</evidence>
<dbReference type="GO" id="GO:0140359">
    <property type="term" value="F:ABC-type transporter activity"/>
    <property type="evidence" value="ECO:0007669"/>
    <property type="project" value="InterPro"/>
</dbReference>
<organism evidence="8 9">
    <name type="scientific">Streptomyces coryli</name>
    <dbReference type="NCBI Taxonomy" id="1128680"/>
    <lineage>
        <taxon>Bacteria</taxon>
        <taxon>Bacillati</taxon>
        <taxon>Actinomycetota</taxon>
        <taxon>Actinomycetes</taxon>
        <taxon>Kitasatosporales</taxon>
        <taxon>Streptomycetaceae</taxon>
        <taxon>Streptomyces</taxon>
    </lineage>
</organism>
<evidence type="ECO:0000256" key="6">
    <source>
        <dbReference type="SAM" id="Phobius"/>
    </source>
</evidence>
<evidence type="ECO:0000256" key="4">
    <source>
        <dbReference type="ARBA" id="ARBA00023136"/>
    </source>
</evidence>
<dbReference type="InterPro" id="IPR036640">
    <property type="entry name" value="ABC1_TM_sf"/>
</dbReference>